<sequence>MSKRSAFGFACIVFDDPCSEVPIFKNQTAERVVPRAARARSLPCTSNTLAAPAD</sequence>
<name>A0A7W6CSE6_9HYPH</name>
<keyword evidence="2" id="KW-1185">Reference proteome</keyword>
<dbReference type="Proteomes" id="UP000582090">
    <property type="component" value="Unassembled WGS sequence"/>
</dbReference>
<reference evidence="1 2" key="1">
    <citation type="submission" date="2020-08" db="EMBL/GenBank/DDBJ databases">
        <title>Genomic Encyclopedia of Type Strains, Phase IV (KMG-IV): sequencing the most valuable type-strain genomes for metagenomic binning, comparative biology and taxonomic classification.</title>
        <authorList>
            <person name="Goeker M."/>
        </authorList>
    </citation>
    <scope>NUCLEOTIDE SEQUENCE [LARGE SCALE GENOMIC DNA]</scope>
    <source>
        <strain evidence="1 2">DSM 26575</strain>
    </source>
</reference>
<protein>
    <submittedName>
        <fullName evidence="1">Uncharacterized protein</fullName>
    </submittedName>
</protein>
<evidence type="ECO:0000313" key="2">
    <source>
        <dbReference type="Proteomes" id="UP000582090"/>
    </source>
</evidence>
<accession>A0A7W6CSE6</accession>
<gene>
    <name evidence="1" type="ORF">GGQ67_002982</name>
</gene>
<proteinExistence type="predicted"/>
<comment type="caution">
    <text evidence="1">The sequence shown here is derived from an EMBL/GenBank/DDBJ whole genome shotgun (WGS) entry which is preliminary data.</text>
</comment>
<dbReference type="AlphaFoldDB" id="A0A7W6CSE6"/>
<dbReference type="EMBL" id="JACIDW010000009">
    <property type="protein sequence ID" value="MBB3965309.1"/>
    <property type="molecule type" value="Genomic_DNA"/>
</dbReference>
<organism evidence="1 2">
    <name type="scientific">Rhizobium metallidurans</name>
    <dbReference type="NCBI Taxonomy" id="1265931"/>
    <lineage>
        <taxon>Bacteria</taxon>
        <taxon>Pseudomonadati</taxon>
        <taxon>Pseudomonadota</taxon>
        <taxon>Alphaproteobacteria</taxon>
        <taxon>Hyphomicrobiales</taxon>
        <taxon>Rhizobiaceae</taxon>
        <taxon>Rhizobium/Agrobacterium group</taxon>
        <taxon>Rhizobium</taxon>
    </lineage>
</organism>
<evidence type="ECO:0000313" key="1">
    <source>
        <dbReference type="EMBL" id="MBB3965309.1"/>
    </source>
</evidence>